<gene>
    <name evidence="3" type="ORF">GJ654_11395</name>
</gene>
<dbReference type="InterPro" id="IPR001343">
    <property type="entry name" value="Hemolysn_Ca-bd"/>
</dbReference>
<dbReference type="GO" id="GO:0005509">
    <property type="term" value="F:calcium ion binding"/>
    <property type="evidence" value="ECO:0007669"/>
    <property type="project" value="InterPro"/>
</dbReference>
<dbReference type="Proteomes" id="UP000439113">
    <property type="component" value="Unassembled WGS sequence"/>
</dbReference>
<sequence>MSTRKIPNSLSGSIDDRSYAITQEPANSFTYSLNLPYGPAPLANIIYGGPGDDTLDGTAGEDIIYGYAGNDTINGLGGNDTLYGGSGTNKLVGGAGNDTIVSEGLDTIDAGDGDDIIVVSSYTNAGTTISAGAGADTLAVQGWVYLTNFNAATASIETIRNLNSGDAFTIYGTSSADVLDFRGSVTIGTMTVHGGLGDDKVYGSASADLFYGETGNDTLDGGGGDDTLYGEAGNNTLVGGAGNDTIVSEGLDTIDAGDGDDIIVVSSYTNAATTFSAGAGADALAVQGWVDLTNFNAAASSIETIRNLNSGDAFTIYGTSSADVLDFRGSVTIGTMTVHGGLGDDKVYGSASADVISGEDGADTLMGGGGADALDGGAGVDTADFSDKTASVVATLNGGIYATVTVGGAAEDTIRNIENLVGGSAEDTLTGDALANTLSGGGAADLLRGGGGADTLDGGAAEDTIRNIENVIGGSTADTLTGDGLDNVFRGGAGADILDGGAGADTADYSDKTAAVVVTLTGATNAIVKVGGAAEDAIRNIENVIGGSAADTLTGDGSNNVFWGGDGADILDGAGGADVMAGGAGNDTYYVDNAGDLVKEASGAGTDSVYASVSFSLAGQNIENLTLTGSAAINGTGNGLANILTGNAGNNVLNGGGGADVIAGGAGNDTYYVDNAGDVVKEASGAGTDWVYASVSFSLAGQNIETLALTGSAAINGTGNGLANSLTGNAANNVLNGGGGADVMAGGAGNDTYYVDNAGDVVNEASGAGTDLVYASVSYSLAGQNLETLTLTGSAAINATGNSLANTLTGNAGNNVLNGGAGNDTLNGGAGADRFVFNTALNGATNVDTIVGFSVVDDKITLENGVFTALTTLGTLSPDAFYVGAAAHDATDRIIYTSGTGALSYDADGSGAVAAVRFATLSTGLTTLANTNFVVI</sequence>
<accession>A0A6N8DMG6</accession>
<organism evidence="3 4">
    <name type="scientific">Rhodoblastus acidophilus</name>
    <name type="common">Rhodopseudomonas acidophila</name>
    <dbReference type="NCBI Taxonomy" id="1074"/>
    <lineage>
        <taxon>Bacteria</taxon>
        <taxon>Pseudomonadati</taxon>
        <taxon>Pseudomonadota</taxon>
        <taxon>Alphaproteobacteria</taxon>
        <taxon>Hyphomicrobiales</taxon>
        <taxon>Rhodoblastaceae</taxon>
        <taxon>Rhodoblastus</taxon>
    </lineage>
</organism>
<protein>
    <submittedName>
        <fullName evidence="3">Calcium-binding protein</fullName>
    </submittedName>
</protein>
<dbReference type="PANTHER" id="PTHR38340:SF1">
    <property type="entry name" value="S-LAYER PROTEIN"/>
    <property type="match status" value="1"/>
</dbReference>
<dbReference type="OrthoDB" id="3817502at2"/>
<dbReference type="PANTHER" id="PTHR38340">
    <property type="entry name" value="S-LAYER PROTEIN"/>
    <property type="match status" value="1"/>
</dbReference>
<proteinExistence type="predicted"/>
<keyword evidence="2" id="KW-0964">Secreted</keyword>
<evidence type="ECO:0000256" key="1">
    <source>
        <dbReference type="ARBA" id="ARBA00004613"/>
    </source>
</evidence>
<dbReference type="RefSeq" id="WP_155446286.1">
    <property type="nucleotide sequence ID" value="NZ_WNKS01000009.1"/>
</dbReference>
<name>A0A6N8DMG6_RHOAC</name>
<dbReference type="InterPro" id="IPR050557">
    <property type="entry name" value="RTX_toxin/Mannuronan_C5-epim"/>
</dbReference>
<dbReference type="GO" id="GO:0005576">
    <property type="term" value="C:extracellular region"/>
    <property type="evidence" value="ECO:0007669"/>
    <property type="project" value="UniProtKB-SubCell"/>
</dbReference>
<evidence type="ECO:0000313" key="3">
    <source>
        <dbReference type="EMBL" id="MTV31597.1"/>
    </source>
</evidence>
<evidence type="ECO:0000313" key="4">
    <source>
        <dbReference type="Proteomes" id="UP000439113"/>
    </source>
</evidence>
<dbReference type="Pfam" id="PF00353">
    <property type="entry name" value="HemolysinCabind"/>
    <property type="match status" value="11"/>
</dbReference>
<dbReference type="AlphaFoldDB" id="A0A6N8DMG6"/>
<dbReference type="InterPro" id="IPR011049">
    <property type="entry name" value="Serralysin-like_metalloprot_C"/>
</dbReference>
<reference evidence="3 4" key="1">
    <citation type="submission" date="2019-11" db="EMBL/GenBank/DDBJ databases">
        <title>Whole-genome sequence of a Rhodoblastus acidophilus DSM 142.</title>
        <authorList>
            <person name="Kyndt J.A."/>
            <person name="Meyer T.E."/>
        </authorList>
    </citation>
    <scope>NUCLEOTIDE SEQUENCE [LARGE SCALE GENOMIC DNA]</scope>
    <source>
        <strain evidence="3 4">DSM 142</strain>
    </source>
</reference>
<dbReference type="Gene3D" id="2.150.10.10">
    <property type="entry name" value="Serralysin-like metalloprotease, C-terminal"/>
    <property type="match status" value="7"/>
</dbReference>
<dbReference type="EMBL" id="WNKS01000009">
    <property type="protein sequence ID" value="MTV31597.1"/>
    <property type="molecule type" value="Genomic_DNA"/>
</dbReference>
<dbReference type="SUPFAM" id="SSF51120">
    <property type="entry name" value="beta-Roll"/>
    <property type="match status" value="8"/>
</dbReference>
<comment type="subcellular location">
    <subcellularLocation>
        <location evidence="1">Secreted</location>
    </subcellularLocation>
</comment>
<evidence type="ECO:0000256" key="2">
    <source>
        <dbReference type="ARBA" id="ARBA00022525"/>
    </source>
</evidence>
<dbReference type="PRINTS" id="PR00313">
    <property type="entry name" value="CABNDNGRPT"/>
</dbReference>
<dbReference type="InterPro" id="IPR018511">
    <property type="entry name" value="Hemolysin-typ_Ca-bd_CS"/>
</dbReference>
<dbReference type="PROSITE" id="PS00330">
    <property type="entry name" value="HEMOLYSIN_CALCIUM"/>
    <property type="match status" value="3"/>
</dbReference>
<comment type="caution">
    <text evidence="3">The sequence shown here is derived from an EMBL/GenBank/DDBJ whole genome shotgun (WGS) entry which is preliminary data.</text>
</comment>